<dbReference type="PROSITE" id="PS51278">
    <property type="entry name" value="GATASE_TYPE_2"/>
    <property type="match status" value="1"/>
</dbReference>
<evidence type="ECO:0000313" key="2">
    <source>
        <dbReference type="EMBL" id="ACB39783.1"/>
    </source>
</evidence>
<dbReference type="InterPro" id="IPR017932">
    <property type="entry name" value="GATase_2_dom"/>
</dbReference>
<dbReference type="GeneID" id="6164470"/>
<evidence type="ECO:0000259" key="1">
    <source>
        <dbReference type="PROSITE" id="PS51278"/>
    </source>
</evidence>
<gene>
    <name evidence="2" type="ordered locus">Tneu_0846</name>
</gene>
<dbReference type="RefSeq" id="WP_012350203.1">
    <property type="nucleotide sequence ID" value="NC_010525.1"/>
</dbReference>
<dbReference type="HOGENOM" id="CLU_086262_0_0_2"/>
<protein>
    <recommendedName>
        <fullName evidence="1">Glutamine amidotransferase type-2 domain-containing protein</fullName>
    </recommendedName>
</protein>
<dbReference type="PANTHER" id="PTHR42824">
    <property type="entry name" value="GLUTAMINE AMIDOTRANSFERASE"/>
    <property type="match status" value="1"/>
</dbReference>
<dbReference type="InterPro" id="IPR029055">
    <property type="entry name" value="Ntn_hydrolases_N"/>
</dbReference>
<sequence>MCRFYISKGPIDLSRALKLAAKHDPYKQGDRQHGDGWGFVAASPTDFLLYKSAKPAWEDPTEVPLRDAVLAHARAASPNEPRGAAHAHPYLVYADGGEALFVAHNGSVDKWAMAGEVGVDPTRYTDSHILALFLAKRWSTPAKAFEEALRYVKTALNVAVLEFPSLRGHVYTYYRGPREYYALYLLEAGGARAVVSSTLMRHVDLPGRELENGTYLTL</sequence>
<organism evidence="2 3">
    <name type="scientific">Pyrobaculum neutrophilum (strain DSM 2338 / JCM 9278 / NBRC 100436 / V24Sta)</name>
    <name type="common">Thermoproteus neutrophilus</name>
    <dbReference type="NCBI Taxonomy" id="444157"/>
    <lineage>
        <taxon>Archaea</taxon>
        <taxon>Thermoproteota</taxon>
        <taxon>Thermoprotei</taxon>
        <taxon>Thermoproteales</taxon>
        <taxon>Thermoproteaceae</taxon>
        <taxon>Pyrobaculum</taxon>
    </lineage>
</organism>
<dbReference type="PANTHER" id="PTHR42824:SF1">
    <property type="entry name" value="GLUTAMINE AMIDOTRANSFERASE YAFJ-RELATED"/>
    <property type="match status" value="1"/>
</dbReference>
<dbReference type="Pfam" id="PF13522">
    <property type="entry name" value="GATase_6"/>
    <property type="match status" value="1"/>
</dbReference>
<proteinExistence type="predicted"/>
<dbReference type="AlphaFoldDB" id="B1YDC0"/>
<evidence type="ECO:0000313" key="3">
    <source>
        <dbReference type="Proteomes" id="UP000001694"/>
    </source>
</evidence>
<dbReference type="SUPFAM" id="SSF56235">
    <property type="entry name" value="N-terminal nucleophile aminohydrolases (Ntn hydrolases)"/>
    <property type="match status" value="1"/>
</dbReference>
<accession>B1YDC0</accession>
<dbReference type="eggNOG" id="arCOG03639">
    <property type="taxonomic scope" value="Archaea"/>
</dbReference>
<dbReference type="KEGG" id="tne:Tneu_0846"/>
<name>B1YDC0_PYRNV</name>
<reference evidence="2" key="1">
    <citation type="submission" date="2008-03" db="EMBL/GenBank/DDBJ databases">
        <title>Complete sequence of Thermoproteus neutrophilus V24Sta.</title>
        <authorList>
            <consortium name="US DOE Joint Genome Institute"/>
            <person name="Copeland A."/>
            <person name="Lucas S."/>
            <person name="Lapidus A."/>
            <person name="Glavina del Rio T."/>
            <person name="Dalin E."/>
            <person name="Tice H."/>
            <person name="Bruce D."/>
            <person name="Goodwin L."/>
            <person name="Pitluck S."/>
            <person name="Sims D."/>
            <person name="Brettin T."/>
            <person name="Detter J.C."/>
            <person name="Han C."/>
            <person name="Kuske C.R."/>
            <person name="Schmutz J."/>
            <person name="Larimer F."/>
            <person name="Land M."/>
            <person name="Hauser L."/>
            <person name="Kyrpides N."/>
            <person name="Mikhailova N."/>
            <person name="Biddle J.F."/>
            <person name="Zhang Z."/>
            <person name="Fitz-Gibbon S.T."/>
            <person name="Lowe T.M."/>
            <person name="Saltikov C."/>
            <person name="House C.H."/>
            <person name="Richardson P."/>
        </authorList>
    </citation>
    <scope>NUCLEOTIDE SEQUENCE [LARGE SCALE GENOMIC DNA]</scope>
    <source>
        <strain evidence="2">V24Sta</strain>
    </source>
</reference>
<feature type="domain" description="Glutamine amidotransferase type-2" evidence="1">
    <location>
        <begin position="2"/>
        <end position="218"/>
    </location>
</feature>
<dbReference type="Gene3D" id="3.60.20.10">
    <property type="entry name" value="Glutamine Phosphoribosylpyrophosphate, subunit 1, domain 1"/>
    <property type="match status" value="1"/>
</dbReference>
<dbReference type="OrthoDB" id="350529at2157"/>
<dbReference type="Proteomes" id="UP000001694">
    <property type="component" value="Chromosome"/>
</dbReference>
<keyword evidence="3" id="KW-1185">Reference proteome</keyword>
<dbReference type="EMBL" id="CP001014">
    <property type="protein sequence ID" value="ACB39783.1"/>
    <property type="molecule type" value="Genomic_DNA"/>
</dbReference>
<dbReference type="STRING" id="444157.Tneu_0846"/>